<proteinExistence type="predicted"/>
<keyword evidence="3" id="KW-1185">Reference proteome</keyword>
<evidence type="ECO:0000313" key="2">
    <source>
        <dbReference type="EMBL" id="KAK5048328.1"/>
    </source>
</evidence>
<dbReference type="EMBL" id="JAVRRD010000022">
    <property type="protein sequence ID" value="KAK5048328.1"/>
    <property type="molecule type" value="Genomic_DNA"/>
</dbReference>
<dbReference type="RefSeq" id="XP_064703786.1">
    <property type="nucleotide sequence ID" value="XM_064849562.1"/>
</dbReference>
<feature type="compositionally biased region" description="Basic and acidic residues" evidence="1">
    <location>
        <begin position="176"/>
        <end position="204"/>
    </location>
</feature>
<reference evidence="2 3" key="1">
    <citation type="submission" date="2023-08" db="EMBL/GenBank/DDBJ databases">
        <title>Black Yeasts Isolated from many extreme environments.</title>
        <authorList>
            <person name="Coleine C."/>
            <person name="Stajich J.E."/>
            <person name="Selbmann L."/>
        </authorList>
    </citation>
    <scope>NUCLEOTIDE SEQUENCE [LARGE SCALE GENOMIC DNA]</scope>
    <source>
        <strain evidence="2 3">CCFEE 5792</strain>
    </source>
</reference>
<evidence type="ECO:0000256" key="1">
    <source>
        <dbReference type="SAM" id="MobiDB-lite"/>
    </source>
</evidence>
<dbReference type="AlphaFoldDB" id="A0AAV9N5G3"/>
<comment type="caution">
    <text evidence="2">The sequence shown here is derived from an EMBL/GenBank/DDBJ whole genome shotgun (WGS) entry which is preliminary data.</text>
</comment>
<evidence type="ECO:0000313" key="3">
    <source>
        <dbReference type="Proteomes" id="UP001358417"/>
    </source>
</evidence>
<gene>
    <name evidence="2" type="ORF">LTR84_005998</name>
</gene>
<organism evidence="2 3">
    <name type="scientific">Exophiala bonariae</name>
    <dbReference type="NCBI Taxonomy" id="1690606"/>
    <lineage>
        <taxon>Eukaryota</taxon>
        <taxon>Fungi</taxon>
        <taxon>Dikarya</taxon>
        <taxon>Ascomycota</taxon>
        <taxon>Pezizomycotina</taxon>
        <taxon>Eurotiomycetes</taxon>
        <taxon>Chaetothyriomycetidae</taxon>
        <taxon>Chaetothyriales</taxon>
        <taxon>Herpotrichiellaceae</taxon>
        <taxon>Exophiala</taxon>
    </lineage>
</organism>
<evidence type="ECO:0008006" key="4">
    <source>
        <dbReference type="Google" id="ProtNLM"/>
    </source>
</evidence>
<sequence>MARGNTTQRVGFAKEVQSIRQPRDDENSVMFHFAKHAAKCVACNDPYAAFKQDQPLCSRGNALAKDVANYIYAKGGKPFSVVDRKRGERIQIQIPMGMEVISLLVKAFDRGFVLSKKPLILTPIENIPESRPSHSPKKQYPEEVRYRQGDVKIVEIIPASHNKIRKEKVYYPDRDEDRYRDERRERRGSLYYKDEEKRRQRQYEQEPIVIVAEPSRQRYISRR</sequence>
<name>A0AAV9N5G3_9EURO</name>
<dbReference type="GeneID" id="89974172"/>
<protein>
    <recommendedName>
        <fullName evidence="4">Cytochrome c domain-containing protein</fullName>
    </recommendedName>
</protein>
<dbReference type="Proteomes" id="UP001358417">
    <property type="component" value="Unassembled WGS sequence"/>
</dbReference>
<feature type="region of interest" description="Disordered" evidence="1">
    <location>
        <begin position="176"/>
        <end position="205"/>
    </location>
</feature>
<accession>A0AAV9N5G3</accession>